<gene>
    <name evidence="2" type="ORF">HGM15179_019499</name>
</gene>
<protein>
    <submittedName>
        <fullName evidence="2">Uncharacterized protein</fullName>
    </submittedName>
</protein>
<dbReference type="Proteomes" id="UP000796761">
    <property type="component" value="Unassembled WGS sequence"/>
</dbReference>
<feature type="compositionally biased region" description="Basic and acidic residues" evidence="1">
    <location>
        <begin position="96"/>
        <end position="111"/>
    </location>
</feature>
<dbReference type="OrthoDB" id="9398059at2759"/>
<reference evidence="2" key="1">
    <citation type="submission" date="2019-04" db="EMBL/GenBank/DDBJ databases">
        <title>Genome assembly of Zosterops borbonicus 15179.</title>
        <authorList>
            <person name="Leroy T."/>
            <person name="Anselmetti Y."/>
            <person name="Tilak M.-K."/>
            <person name="Nabholz B."/>
        </authorList>
    </citation>
    <scope>NUCLEOTIDE SEQUENCE</scope>
    <source>
        <strain evidence="2">HGM_15179</strain>
        <tissue evidence="2">Muscle</tissue>
    </source>
</reference>
<feature type="region of interest" description="Disordered" evidence="1">
    <location>
        <begin position="87"/>
        <end position="112"/>
    </location>
</feature>
<accession>A0A8K1D817</accession>
<evidence type="ECO:0000256" key="1">
    <source>
        <dbReference type="SAM" id="MobiDB-lite"/>
    </source>
</evidence>
<proteinExistence type="predicted"/>
<name>A0A8K1D817_9PASS</name>
<evidence type="ECO:0000313" key="2">
    <source>
        <dbReference type="EMBL" id="TRZ07605.1"/>
    </source>
</evidence>
<organism evidence="2 3">
    <name type="scientific">Zosterops borbonicus</name>
    <dbReference type="NCBI Taxonomy" id="364589"/>
    <lineage>
        <taxon>Eukaryota</taxon>
        <taxon>Metazoa</taxon>
        <taxon>Chordata</taxon>
        <taxon>Craniata</taxon>
        <taxon>Vertebrata</taxon>
        <taxon>Euteleostomi</taxon>
        <taxon>Archelosauria</taxon>
        <taxon>Archosauria</taxon>
        <taxon>Dinosauria</taxon>
        <taxon>Saurischia</taxon>
        <taxon>Theropoda</taxon>
        <taxon>Coelurosauria</taxon>
        <taxon>Aves</taxon>
        <taxon>Neognathae</taxon>
        <taxon>Neoaves</taxon>
        <taxon>Telluraves</taxon>
        <taxon>Australaves</taxon>
        <taxon>Passeriformes</taxon>
        <taxon>Sylvioidea</taxon>
        <taxon>Zosteropidae</taxon>
        <taxon>Zosterops</taxon>
    </lineage>
</organism>
<keyword evidence="3" id="KW-1185">Reference proteome</keyword>
<sequence length="236" mass="25805">MGQTLKKISNSSAWEFSREQIQNPDEVGKYMEENCHDDSKEKKLIAISWALAYVYCTLLDTVGQQIEAGGQEDKSVTTPVTQAAANTPATQVVAKPDSEPKLAATPDREPEPAVVAKADSEPKTLAVAAGKVERDNGLLKTTLKALGRRSFKNWEQHLAKATWLVNTQVSTNRAGPAQSDLLHTVDGDKVPVVHVRSLLEKTVWINSASRTDKPIRGIVFAQGPGCTWWIMQKDGT</sequence>
<comment type="caution">
    <text evidence="2">The sequence shown here is derived from an EMBL/GenBank/DDBJ whole genome shotgun (WGS) entry which is preliminary data.</text>
</comment>
<dbReference type="AlphaFoldDB" id="A0A8K1D817"/>
<dbReference type="EMBL" id="SWJQ01001708">
    <property type="protein sequence ID" value="TRZ07605.1"/>
    <property type="molecule type" value="Genomic_DNA"/>
</dbReference>
<evidence type="ECO:0000313" key="3">
    <source>
        <dbReference type="Proteomes" id="UP000796761"/>
    </source>
</evidence>